<sequence>MSSAITSSLETSTSSLTMTTTPSSLSITSSQATSEASSATQDVNSTTSTFLFFKLNSVKTVTPAPSLTLFSSSTITTTASSTALPTTTKSTATRSTTQPTTPPLIATTTTSFGSSPTPSATTPIETNQATNDSGTVFQARVIAIAVTSTIGGVSLLVVTALVLYKKRRSIWRKATWRMRRSDSIPSDFDFRALPKTSISAPMPYYEAEYRPGRKY</sequence>
<feature type="region of interest" description="Disordered" evidence="1">
    <location>
        <begin position="1"/>
        <end position="28"/>
    </location>
</feature>
<feature type="transmembrane region" description="Helical" evidence="2">
    <location>
        <begin position="141"/>
        <end position="164"/>
    </location>
</feature>
<reference evidence="3 4" key="1">
    <citation type="journal article" date="2018" name="Mycol. Prog.">
        <title>Coniella lustricola, a new species from submerged detritus.</title>
        <authorList>
            <person name="Raudabaugh D.B."/>
            <person name="Iturriaga T."/>
            <person name="Carver A."/>
            <person name="Mondo S."/>
            <person name="Pangilinan J."/>
            <person name="Lipzen A."/>
            <person name="He G."/>
            <person name="Amirebrahimi M."/>
            <person name="Grigoriev I.V."/>
            <person name="Miller A.N."/>
        </authorList>
    </citation>
    <scope>NUCLEOTIDE SEQUENCE [LARGE SCALE GENOMIC DNA]</scope>
    <source>
        <strain evidence="3 4">B22-T-1</strain>
    </source>
</reference>
<keyword evidence="2" id="KW-1133">Transmembrane helix</keyword>
<proteinExistence type="predicted"/>
<evidence type="ECO:0000313" key="3">
    <source>
        <dbReference type="EMBL" id="PSR92268.1"/>
    </source>
</evidence>
<evidence type="ECO:0008006" key="5">
    <source>
        <dbReference type="Google" id="ProtNLM"/>
    </source>
</evidence>
<keyword evidence="2" id="KW-0812">Transmembrane</keyword>
<evidence type="ECO:0000256" key="1">
    <source>
        <dbReference type="SAM" id="MobiDB-lite"/>
    </source>
</evidence>
<keyword evidence="2" id="KW-0472">Membrane</keyword>
<dbReference type="EMBL" id="KZ678408">
    <property type="protein sequence ID" value="PSR92268.1"/>
    <property type="molecule type" value="Genomic_DNA"/>
</dbReference>
<evidence type="ECO:0000313" key="4">
    <source>
        <dbReference type="Proteomes" id="UP000241462"/>
    </source>
</evidence>
<protein>
    <recommendedName>
        <fullName evidence="5">Mid2 domain-containing protein</fullName>
    </recommendedName>
</protein>
<dbReference type="InParanoid" id="A0A2T3AD94"/>
<evidence type="ECO:0000256" key="2">
    <source>
        <dbReference type="SAM" id="Phobius"/>
    </source>
</evidence>
<feature type="compositionally biased region" description="Low complexity" evidence="1">
    <location>
        <begin position="81"/>
        <end position="126"/>
    </location>
</feature>
<feature type="region of interest" description="Disordered" evidence="1">
    <location>
        <begin position="81"/>
        <end position="128"/>
    </location>
</feature>
<organism evidence="3 4">
    <name type="scientific">Coniella lustricola</name>
    <dbReference type="NCBI Taxonomy" id="2025994"/>
    <lineage>
        <taxon>Eukaryota</taxon>
        <taxon>Fungi</taxon>
        <taxon>Dikarya</taxon>
        <taxon>Ascomycota</taxon>
        <taxon>Pezizomycotina</taxon>
        <taxon>Sordariomycetes</taxon>
        <taxon>Sordariomycetidae</taxon>
        <taxon>Diaporthales</taxon>
        <taxon>Schizoparmaceae</taxon>
        <taxon>Coniella</taxon>
    </lineage>
</organism>
<dbReference type="STRING" id="2025994.A0A2T3AD94"/>
<name>A0A2T3AD94_9PEZI</name>
<accession>A0A2T3AD94</accession>
<dbReference type="Proteomes" id="UP000241462">
    <property type="component" value="Unassembled WGS sequence"/>
</dbReference>
<gene>
    <name evidence="3" type="ORF">BD289DRAFT_429089</name>
</gene>
<dbReference type="AlphaFoldDB" id="A0A2T3AD94"/>
<keyword evidence="4" id="KW-1185">Reference proteome</keyword>